<dbReference type="SMART" id="SM00028">
    <property type="entry name" value="TPR"/>
    <property type="match status" value="3"/>
</dbReference>
<sequence>MNQDVKIPKEILPFYKLFNDNEKEQFQKLSSLNQMSSLNDIRALLLNIFSKENNHTSYFMLALGRLLYHTSDIQNLETIYKQTDSAEIGLWYAFLKLASTDDIRKDKNLLNQLREKTNYPLLKLLLTSVELIYYIYSGKEFNIRETKDVIVNSFLVEDIENREKHKVLFKLFYSYILIIEISLNFLQNHISYAKDLLIHTSEIIGTLEDRILESMELRLSALIALRKNNFSTAQHLFLRSLALADMLKEVRFAIQVNSEIGDLYLQMGHVKDAKLFYDKSLNLLRKYASYSSSLQGILLSKLADYYFVNEKFQKSLDLLDESLSFFKVENSFSFQIKLKYIEYLLNLKKVNKAESLLVSSFQNKDNNLYSQNKSFYLYLKGFIEFLKKNFGKAQSFLYEAIGIADRTGDEWTSSKSLVLLLILLLLKYNLASKVEDVIEADKCIEDIITFLEEKAKFKELAQIYLIRAKIRKILLDFETSLFLLKTGENIARQYFPELINKYEENITEISKCLNSETIAETETAYIDFKEDIDTIFQILIRQTKKLGSPIESITIAVLIFHSSGIPIRTYRSEELYISDDMIFGGFVSAIRHLLDELFYSQESKSLSVDHGQYKLLIEFYKNLFSIVILTVRDSFLLRRKMHQLVNFVASKSLFKEKYFGKIDELALRDIDSFVEKLFKVKKN</sequence>
<evidence type="ECO:0000313" key="1">
    <source>
        <dbReference type="EMBL" id="UJG43784.1"/>
    </source>
</evidence>
<reference evidence="1" key="1">
    <citation type="journal article" date="2022" name="Nat. Microbiol.">
        <title>Unique mobile elements and scalable gene flow at the prokaryote-eukaryote boundary revealed by circularized Asgard archaea genomes.</title>
        <authorList>
            <person name="Wu F."/>
            <person name="Speth D.R."/>
            <person name="Philosof A."/>
            <person name="Cremiere A."/>
            <person name="Narayanan A."/>
            <person name="Barco R.A."/>
            <person name="Connon S.A."/>
            <person name="Amend J.P."/>
            <person name="Antoshechkin I.A."/>
            <person name="Orphan V.J."/>
        </authorList>
    </citation>
    <scope>NUCLEOTIDE SEQUENCE</scope>
    <source>
        <strain evidence="1">PR6</strain>
    </source>
</reference>
<dbReference type="SUPFAM" id="SSF48452">
    <property type="entry name" value="TPR-like"/>
    <property type="match status" value="1"/>
</dbReference>
<evidence type="ECO:0008006" key="2">
    <source>
        <dbReference type="Google" id="ProtNLM"/>
    </source>
</evidence>
<accession>A0A9Y1FPB4</accession>
<name>A0A9Y1FPB4_9ARCH</name>
<dbReference type="Proteomes" id="UP001200513">
    <property type="component" value="Chromosome"/>
</dbReference>
<dbReference type="AlphaFoldDB" id="A0A9Y1FPB4"/>
<protein>
    <recommendedName>
        <fullName evidence="2">MalT-like TPR region domain-containing protein</fullName>
    </recommendedName>
</protein>
<dbReference type="EMBL" id="CP084167">
    <property type="protein sequence ID" value="UJG43784.1"/>
    <property type="molecule type" value="Genomic_DNA"/>
</dbReference>
<organism evidence="1">
    <name type="scientific">Candidatus Heimdallarchaeum endolithica</name>
    <dbReference type="NCBI Taxonomy" id="2876572"/>
    <lineage>
        <taxon>Archaea</taxon>
        <taxon>Promethearchaeati</taxon>
        <taxon>Candidatus Heimdallarchaeota</taxon>
        <taxon>Candidatus Heimdallarchaeia (ex Rinke et al. 2021) (nom. nud.)</taxon>
        <taxon>Candidatus Heimdallarchaeales</taxon>
        <taxon>Candidatus Heimdallarchaeaceae</taxon>
        <taxon>Candidatus Heimdallarchaeum</taxon>
    </lineage>
</organism>
<dbReference type="InterPro" id="IPR019734">
    <property type="entry name" value="TPR_rpt"/>
</dbReference>
<proteinExistence type="predicted"/>
<dbReference type="Gene3D" id="1.25.40.10">
    <property type="entry name" value="Tetratricopeptide repeat domain"/>
    <property type="match status" value="1"/>
</dbReference>
<dbReference type="InterPro" id="IPR011990">
    <property type="entry name" value="TPR-like_helical_dom_sf"/>
</dbReference>
<gene>
    <name evidence="1" type="ORF">K9W46_01040</name>
</gene>